<accession>A0A6A7AJP1</accession>
<organism evidence="2 3">
    <name type="scientific">Ophiobolus disseminans</name>
    <dbReference type="NCBI Taxonomy" id="1469910"/>
    <lineage>
        <taxon>Eukaryota</taxon>
        <taxon>Fungi</taxon>
        <taxon>Dikarya</taxon>
        <taxon>Ascomycota</taxon>
        <taxon>Pezizomycotina</taxon>
        <taxon>Dothideomycetes</taxon>
        <taxon>Pleosporomycetidae</taxon>
        <taxon>Pleosporales</taxon>
        <taxon>Pleosporineae</taxon>
        <taxon>Phaeosphaeriaceae</taxon>
        <taxon>Ophiobolus</taxon>
    </lineage>
</organism>
<sequence>MSFIDFTQASSSPIRASEKPHSSKQLSASLHNCSLPQNGDSLVVQSGRADEHSGIAIQEKKPCQSDCSASWEQNCGAKDLEWHDEDLIIIDHRGDIVLTVADGAFENVDEKRSRFLVRSKCLQEFPEWKCLLLTEPPFTLTPPVEDDQASGTTLEAPELSSCVTPAQSVVGFDTQCDPDSRARLKTKAEALYLTSFTRCLPHYRLASSIRDLTKHSRSACTTLRGFRLSIPHGTSHRAVAR</sequence>
<reference evidence="2" key="1">
    <citation type="journal article" date="2020" name="Stud. Mycol.">
        <title>101 Dothideomycetes genomes: a test case for predicting lifestyles and emergence of pathogens.</title>
        <authorList>
            <person name="Haridas S."/>
            <person name="Albert R."/>
            <person name="Binder M."/>
            <person name="Bloem J."/>
            <person name="Labutti K."/>
            <person name="Salamov A."/>
            <person name="Andreopoulos B."/>
            <person name="Baker S."/>
            <person name="Barry K."/>
            <person name="Bills G."/>
            <person name="Bluhm B."/>
            <person name="Cannon C."/>
            <person name="Castanera R."/>
            <person name="Culley D."/>
            <person name="Daum C."/>
            <person name="Ezra D."/>
            <person name="Gonzalez J."/>
            <person name="Henrissat B."/>
            <person name="Kuo A."/>
            <person name="Liang C."/>
            <person name="Lipzen A."/>
            <person name="Lutzoni F."/>
            <person name="Magnuson J."/>
            <person name="Mondo S."/>
            <person name="Nolan M."/>
            <person name="Ohm R."/>
            <person name="Pangilinan J."/>
            <person name="Park H.-J."/>
            <person name="Ramirez L."/>
            <person name="Alfaro M."/>
            <person name="Sun H."/>
            <person name="Tritt A."/>
            <person name="Yoshinaga Y."/>
            <person name="Zwiers L.-H."/>
            <person name="Turgeon B."/>
            <person name="Goodwin S."/>
            <person name="Spatafora J."/>
            <person name="Crous P."/>
            <person name="Grigoriev I."/>
        </authorList>
    </citation>
    <scope>NUCLEOTIDE SEQUENCE</scope>
    <source>
        <strain evidence="2">CBS 113818</strain>
    </source>
</reference>
<feature type="compositionally biased region" description="Polar residues" evidence="1">
    <location>
        <begin position="1"/>
        <end position="14"/>
    </location>
</feature>
<proteinExistence type="predicted"/>
<dbReference type="AlphaFoldDB" id="A0A6A7AJP1"/>
<evidence type="ECO:0000313" key="3">
    <source>
        <dbReference type="Proteomes" id="UP000799424"/>
    </source>
</evidence>
<feature type="region of interest" description="Disordered" evidence="1">
    <location>
        <begin position="1"/>
        <end position="21"/>
    </location>
</feature>
<protein>
    <submittedName>
        <fullName evidence="2">Uncharacterized protein</fullName>
    </submittedName>
</protein>
<evidence type="ECO:0000256" key="1">
    <source>
        <dbReference type="SAM" id="MobiDB-lite"/>
    </source>
</evidence>
<feature type="non-terminal residue" evidence="2">
    <location>
        <position position="1"/>
    </location>
</feature>
<evidence type="ECO:0000313" key="2">
    <source>
        <dbReference type="EMBL" id="KAF2833460.1"/>
    </source>
</evidence>
<gene>
    <name evidence="2" type="ORF">CC86DRAFT_415225</name>
</gene>
<name>A0A6A7AJP1_9PLEO</name>
<dbReference type="EMBL" id="MU006216">
    <property type="protein sequence ID" value="KAF2833460.1"/>
    <property type="molecule type" value="Genomic_DNA"/>
</dbReference>
<keyword evidence="3" id="KW-1185">Reference proteome</keyword>
<dbReference type="Proteomes" id="UP000799424">
    <property type="component" value="Unassembled WGS sequence"/>
</dbReference>